<accession>A0A558R4B0</accession>
<gene>
    <name evidence="2" type="ORF">FOY91_10540</name>
</gene>
<dbReference type="InterPro" id="IPR029058">
    <property type="entry name" value="AB_hydrolase_fold"/>
</dbReference>
<dbReference type="AlphaFoldDB" id="A0A558R4B0"/>
<feature type="region of interest" description="Disordered" evidence="1">
    <location>
        <begin position="1"/>
        <end position="30"/>
    </location>
</feature>
<dbReference type="Gene3D" id="3.40.50.1820">
    <property type="entry name" value="alpha/beta hydrolase"/>
    <property type="match status" value="1"/>
</dbReference>
<feature type="compositionally biased region" description="Low complexity" evidence="1">
    <location>
        <begin position="1"/>
        <end position="14"/>
    </location>
</feature>
<dbReference type="PANTHER" id="PTHR48098:SF3">
    <property type="entry name" value="IRON(III) ENTEROBACTIN ESTERASE"/>
    <property type="match status" value="1"/>
</dbReference>
<dbReference type="PANTHER" id="PTHR48098">
    <property type="entry name" value="ENTEROCHELIN ESTERASE-RELATED"/>
    <property type="match status" value="1"/>
</dbReference>
<evidence type="ECO:0000313" key="3">
    <source>
        <dbReference type="Proteomes" id="UP000318681"/>
    </source>
</evidence>
<sequence>MIGASAPGHTAAPGPAVPAPVPPRSNTIDRTAPFYIDLGGMDLRASPPIRDPRNPLYPPATELPDTQVPPTDAIGNFIIGPTHPAAPETKERTGIAKGRIETFTMSSADSVIYKPGIARAENGFNASVAAAATAPDDSSNLLVTTSRPATWTRPVSVYVPAGYVRGTVAPFMIVGDGEYRGGGLLVPTLDALIAERKIPPIVVIFVGSGGQDAQGSQRGREFDTVSGTYAQWIESEVLPAVERNVPVRLTRDPDGRVAMGGSSAGVAAFTMAWFRPDLYRRVLAFSPTFVNQQWPHDPVLPGGAWQYHSPWMGPALPVLAAKGFAAPTAASVGAGAPLIPNSPRKPIRIWFEVGDQDLFYPVPMADGMHDWVLASENMAAALAAKGYQYQFVLARNAKHVDLPTMAQTLPSALIWVWSGYPARSK</sequence>
<evidence type="ECO:0000256" key="1">
    <source>
        <dbReference type="SAM" id="MobiDB-lite"/>
    </source>
</evidence>
<dbReference type="InterPro" id="IPR000801">
    <property type="entry name" value="Esterase-like"/>
</dbReference>
<protein>
    <submittedName>
        <fullName evidence="2">Esterase family protein</fullName>
    </submittedName>
</protein>
<organism evidence="2 3">
    <name type="scientific">Alterirhizorhabdus solaris</name>
    <dbReference type="NCBI Taxonomy" id="2529389"/>
    <lineage>
        <taxon>Bacteria</taxon>
        <taxon>Pseudomonadati</taxon>
        <taxon>Pseudomonadota</taxon>
        <taxon>Alphaproteobacteria</taxon>
        <taxon>Sphingomonadales</taxon>
        <taxon>Rhizorhabdaceae</taxon>
        <taxon>Alterirhizorhabdus</taxon>
    </lineage>
</organism>
<dbReference type="SUPFAM" id="SSF53474">
    <property type="entry name" value="alpha/beta-Hydrolases"/>
    <property type="match status" value="1"/>
</dbReference>
<comment type="caution">
    <text evidence="2">The sequence shown here is derived from an EMBL/GenBank/DDBJ whole genome shotgun (WGS) entry which is preliminary data.</text>
</comment>
<dbReference type="EMBL" id="VNIM01000037">
    <property type="protein sequence ID" value="TVV74178.1"/>
    <property type="molecule type" value="Genomic_DNA"/>
</dbReference>
<dbReference type="OrthoDB" id="9775130at2"/>
<keyword evidence="3" id="KW-1185">Reference proteome</keyword>
<evidence type="ECO:0000313" key="2">
    <source>
        <dbReference type="EMBL" id="TVV74178.1"/>
    </source>
</evidence>
<reference evidence="2 3" key="1">
    <citation type="submission" date="2019-07" db="EMBL/GenBank/DDBJ databases">
        <title>Sphingomonas solaris sp. nov., isolated from a solar panel from Boston, Massachusetts.</title>
        <authorList>
            <person name="Tanner K."/>
            <person name="Pascual J."/>
            <person name="Mancuso C."/>
            <person name="Pereto J."/>
            <person name="Khalil A."/>
            <person name="Vilanova C."/>
        </authorList>
    </citation>
    <scope>NUCLEOTIDE SEQUENCE [LARGE SCALE GENOMIC DNA]</scope>
    <source>
        <strain evidence="2 3">R4DWN</strain>
    </source>
</reference>
<dbReference type="InterPro" id="IPR050583">
    <property type="entry name" value="Mycobacterial_A85_antigen"/>
</dbReference>
<dbReference type="Proteomes" id="UP000318681">
    <property type="component" value="Unassembled WGS sequence"/>
</dbReference>
<name>A0A558R4B0_9SPHN</name>
<proteinExistence type="predicted"/>
<dbReference type="Pfam" id="PF00756">
    <property type="entry name" value="Esterase"/>
    <property type="match status" value="1"/>
</dbReference>